<keyword evidence="3" id="KW-1185">Reference proteome</keyword>
<reference evidence="2 3" key="1">
    <citation type="submission" date="2020-02" db="EMBL/GenBank/DDBJ databases">
        <authorList>
            <person name="Ferguson B K."/>
        </authorList>
    </citation>
    <scope>NUCLEOTIDE SEQUENCE [LARGE SCALE GENOMIC DNA]</scope>
</reference>
<dbReference type="Proteomes" id="UP000479000">
    <property type="component" value="Unassembled WGS sequence"/>
</dbReference>
<dbReference type="EMBL" id="CADCXU010030635">
    <property type="protein sequence ID" value="CAB0016944.1"/>
    <property type="molecule type" value="Genomic_DNA"/>
</dbReference>
<evidence type="ECO:0000313" key="2">
    <source>
        <dbReference type="EMBL" id="CAB0016944.1"/>
    </source>
</evidence>
<evidence type="ECO:0000256" key="1">
    <source>
        <dbReference type="SAM" id="MobiDB-lite"/>
    </source>
</evidence>
<gene>
    <name evidence="2" type="ORF">NTEN_LOCUS21062</name>
</gene>
<feature type="region of interest" description="Disordered" evidence="1">
    <location>
        <begin position="1"/>
        <end position="40"/>
    </location>
</feature>
<sequence length="353" mass="37944">MLQYMESATPAYRQERDSAIGGGRLREREAESISDIGDAPARSGGGGGFYGGTAGGGGSDVLLLGLASIEKERANRVGTANGPSGKGRRFATLPLNCMAARARTSTARDRLALTVDYGLSGSVFFDVLVSQPMPQRTVQAHLIAGRMRSNAVECGLIESSTRRIQCFQKHSKRHKPVASGLGGTSKKATFALLENDSQFRVNPSIMDLGLGISTLGNYSDLPCFWSEGFPYPILQSARMFCGVVSVSAGSRTTTRDAHYNTGTTISAYLSSFDPSNQNRSSWCFPVLGDGKVVYQVVRGVEETNNRREGKKLISCCPSLVSGWWLSSSWTVDVEGGHIISKILKGKPLMLLLQ</sequence>
<accession>A0A6H5HLI9</accession>
<dbReference type="AlphaFoldDB" id="A0A6H5HLI9"/>
<proteinExistence type="predicted"/>
<feature type="compositionally biased region" description="Basic and acidic residues" evidence="1">
    <location>
        <begin position="13"/>
        <end position="31"/>
    </location>
</feature>
<protein>
    <submittedName>
        <fullName evidence="2">Uncharacterized protein</fullName>
    </submittedName>
</protein>
<organism evidence="2 3">
    <name type="scientific">Nesidiocoris tenuis</name>
    <dbReference type="NCBI Taxonomy" id="355587"/>
    <lineage>
        <taxon>Eukaryota</taxon>
        <taxon>Metazoa</taxon>
        <taxon>Ecdysozoa</taxon>
        <taxon>Arthropoda</taxon>
        <taxon>Hexapoda</taxon>
        <taxon>Insecta</taxon>
        <taxon>Pterygota</taxon>
        <taxon>Neoptera</taxon>
        <taxon>Paraneoptera</taxon>
        <taxon>Hemiptera</taxon>
        <taxon>Heteroptera</taxon>
        <taxon>Panheteroptera</taxon>
        <taxon>Cimicomorpha</taxon>
        <taxon>Miridae</taxon>
        <taxon>Dicyphina</taxon>
        <taxon>Nesidiocoris</taxon>
    </lineage>
</organism>
<evidence type="ECO:0000313" key="3">
    <source>
        <dbReference type="Proteomes" id="UP000479000"/>
    </source>
</evidence>
<name>A0A6H5HLI9_9HEMI</name>